<accession>A0ABS7EGC2</accession>
<keyword evidence="2" id="KW-1185">Reference proteome</keyword>
<protein>
    <submittedName>
        <fullName evidence="1">Uncharacterized protein</fullName>
    </submittedName>
</protein>
<dbReference type="Proteomes" id="UP001166251">
    <property type="component" value="Unassembled WGS sequence"/>
</dbReference>
<organism evidence="1 2">
    <name type="scientific">Neiella holothuriorum</name>
    <dbReference type="NCBI Taxonomy" id="2870530"/>
    <lineage>
        <taxon>Bacteria</taxon>
        <taxon>Pseudomonadati</taxon>
        <taxon>Pseudomonadota</taxon>
        <taxon>Gammaproteobacteria</taxon>
        <taxon>Alteromonadales</taxon>
        <taxon>Echinimonadaceae</taxon>
        <taxon>Neiella</taxon>
    </lineage>
</organism>
<name>A0ABS7EGC2_9GAMM</name>
<comment type="caution">
    <text evidence="1">The sequence shown here is derived from an EMBL/GenBank/DDBJ whole genome shotgun (WGS) entry which is preliminary data.</text>
</comment>
<sequence>MRLFVCDTIVRKYNCTAAFVFSHIAFHIIRNQRFDASPAAIETMTGVSKTSSKRYVKKFIDDGLLEKVDGSLPFRDALQFNNCPENHDIIEAYKAAFTSSTSKEETNQTQITAVPMSSLKGLKMTNKKAECERSKLYIRCYLRDKMASANLNYKNTNSKINARYLTSLARTFGFAVNTIKAILNSLAATNVIKLSRNAGQLIIQATSRMQNIIQKKMDAMKKSAKQQIEQNIPAAPPVIDDIPSERYRL</sequence>
<dbReference type="EMBL" id="JAHZSS010000010">
    <property type="protein sequence ID" value="MBW8191386.1"/>
    <property type="molecule type" value="Genomic_DNA"/>
</dbReference>
<dbReference type="RefSeq" id="WP_220104069.1">
    <property type="nucleotide sequence ID" value="NZ_JAHZSS010000010.1"/>
</dbReference>
<evidence type="ECO:0000313" key="1">
    <source>
        <dbReference type="EMBL" id="MBW8191386.1"/>
    </source>
</evidence>
<evidence type="ECO:0000313" key="2">
    <source>
        <dbReference type="Proteomes" id="UP001166251"/>
    </source>
</evidence>
<proteinExistence type="predicted"/>
<reference evidence="1" key="1">
    <citation type="submission" date="2021-07" db="EMBL/GenBank/DDBJ databases">
        <title>Neiella marina sp. nov., isolated from the intestinal content of sea cucumber Apostichopus japonicus.</title>
        <authorList>
            <person name="Bai X."/>
        </authorList>
    </citation>
    <scope>NUCLEOTIDE SEQUENCE</scope>
    <source>
        <strain evidence="1">126</strain>
    </source>
</reference>
<gene>
    <name evidence="1" type="ORF">K0504_10080</name>
</gene>